<gene>
    <name evidence="2" type="ORF">NPIL_417821</name>
</gene>
<accession>A0A8X6N7S7</accession>
<sequence length="120" mass="13848">MGLTSSKLSSNKSQDPFPGIRSGPVRKYSLEALDKNCWTRLEIHLRPICRLRWRRWKGRDKQTKDYRYPVAVIEILERINDCHRVGDCHSSKSDSGMFILGTVEVVQWENGTVIRMDGLG</sequence>
<feature type="region of interest" description="Disordered" evidence="1">
    <location>
        <begin position="1"/>
        <end position="24"/>
    </location>
</feature>
<organism evidence="2 3">
    <name type="scientific">Nephila pilipes</name>
    <name type="common">Giant wood spider</name>
    <name type="synonym">Nephila maculata</name>
    <dbReference type="NCBI Taxonomy" id="299642"/>
    <lineage>
        <taxon>Eukaryota</taxon>
        <taxon>Metazoa</taxon>
        <taxon>Ecdysozoa</taxon>
        <taxon>Arthropoda</taxon>
        <taxon>Chelicerata</taxon>
        <taxon>Arachnida</taxon>
        <taxon>Araneae</taxon>
        <taxon>Araneomorphae</taxon>
        <taxon>Entelegynae</taxon>
        <taxon>Araneoidea</taxon>
        <taxon>Nephilidae</taxon>
        <taxon>Nephila</taxon>
    </lineage>
</organism>
<evidence type="ECO:0000256" key="1">
    <source>
        <dbReference type="SAM" id="MobiDB-lite"/>
    </source>
</evidence>
<comment type="caution">
    <text evidence="2">The sequence shown here is derived from an EMBL/GenBank/DDBJ whole genome shotgun (WGS) entry which is preliminary data.</text>
</comment>
<dbReference type="AlphaFoldDB" id="A0A8X6N7S7"/>
<dbReference type="Proteomes" id="UP000887013">
    <property type="component" value="Unassembled WGS sequence"/>
</dbReference>
<feature type="compositionally biased region" description="Polar residues" evidence="1">
    <location>
        <begin position="1"/>
        <end position="14"/>
    </location>
</feature>
<dbReference type="EMBL" id="BMAW01101535">
    <property type="protein sequence ID" value="GFS99874.1"/>
    <property type="molecule type" value="Genomic_DNA"/>
</dbReference>
<keyword evidence="3" id="KW-1185">Reference proteome</keyword>
<evidence type="ECO:0000313" key="2">
    <source>
        <dbReference type="EMBL" id="GFS99874.1"/>
    </source>
</evidence>
<proteinExistence type="predicted"/>
<name>A0A8X6N7S7_NEPPI</name>
<protein>
    <submittedName>
        <fullName evidence="2">Uncharacterized protein</fullName>
    </submittedName>
</protein>
<evidence type="ECO:0000313" key="3">
    <source>
        <dbReference type="Proteomes" id="UP000887013"/>
    </source>
</evidence>
<reference evidence="2" key="1">
    <citation type="submission" date="2020-08" db="EMBL/GenBank/DDBJ databases">
        <title>Multicomponent nature underlies the extraordinary mechanical properties of spider dragline silk.</title>
        <authorList>
            <person name="Kono N."/>
            <person name="Nakamura H."/>
            <person name="Mori M."/>
            <person name="Yoshida Y."/>
            <person name="Ohtoshi R."/>
            <person name="Malay A.D."/>
            <person name="Moran D.A.P."/>
            <person name="Tomita M."/>
            <person name="Numata K."/>
            <person name="Arakawa K."/>
        </authorList>
    </citation>
    <scope>NUCLEOTIDE SEQUENCE</scope>
</reference>